<keyword evidence="2" id="KW-1185">Reference proteome</keyword>
<protein>
    <submittedName>
        <fullName evidence="1">Molecular chaperone DnaJ</fullName>
    </submittedName>
</protein>
<dbReference type="EMBL" id="CP109106">
    <property type="protein sequence ID" value="WSB72711.1"/>
    <property type="molecule type" value="Genomic_DNA"/>
</dbReference>
<sequence length="361" mass="40095">MTPTAADAPRTRAAARTALAAARRPADLFPDDTAAAARTYRRLARLLHPDTAPAAERSHAEAEFARLDALWQQHTAAARPTLTTRRRTYTLGAPLATGDLAVLREASYEQDGTRHRALLKIPRAVTDNDLMEREARALDRLARHGDRRHRAYAPRLLESFRHREAGTGSERRVNALVPLDSLVPPDTVVPSGGFHTLAEVHDAHPDGLDPRDAAWMWRRLLTALGWAHRAGRVHGAVLPEHVLIHPGLHGLVLVNWCYSTAPGDRVPALVERHRAAYPPEVTGRRPATEATDIHLASHTMATLMGERTPKPMRAFLRGCTLPAEARRPHDAWQLLAELDALLDRFYGPRTFRPFTMPTPHP</sequence>
<name>A0ABZ1FRH9_9ACTN</name>
<reference evidence="1 2" key="1">
    <citation type="submission" date="2022-10" db="EMBL/GenBank/DDBJ databases">
        <title>The complete genomes of actinobacterial strains from the NBC collection.</title>
        <authorList>
            <person name="Joergensen T.S."/>
            <person name="Alvarez Arevalo M."/>
            <person name="Sterndorff E.B."/>
            <person name="Faurdal D."/>
            <person name="Vuksanovic O."/>
            <person name="Mourched A.-S."/>
            <person name="Charusanti P."/>
            <person name="Shaw S."/>
            <person name="Blin K."/>
            <person name="Weber T."/>
        </authorList>
    </citation>
    <scope>NUCLEOTIDE SEQUENCE [LARGE SCALE GENOMIC DNA]</scope>
    <source>
        <strain evidence="1 2">NBC 01774</strain>
    </source>
</reference>
<gene>
    <name evidence="1" type="ORF">OG863_34815</name>
</gene>
<dbReference type="SUPFAM" id="SSF56112">
    <property type="entry name" value="Protein kinase-like (PK-like)"/>
    <property type="match status" value="1"/>
</dbReference>
<organism evidence="1 2">
    <name type="scientific">Streptomyces decoyicus</name>
    <dbReference type="NCBI Taxonomy" id="249567"/>
    <lineage>
        <taxon>Bacteria</taxon>
        <taxon>Bacillati</taxon>
        <taxon>Actinomycetota</taxon>
        <taxon>Actinomycetes</taxon>
        <taxon>Kitasatosporales</taxon>
        <taxon>Streptomycetaceae</taxon>
        <taxon>Streptomyces</taxon>
    </lineage>
</organism>
<dbReference type="RefSeq" id="WP_326622327.1">
    <property type="nucleotide sequence ID" value="NZ_CP109106.1"/>
</dbReference>
<evidence type="ECO:0000313" key="2">
    <source>
        <dbReference type="Proteomes" id="UP001344251"/>
    </source>
</evidence>
<dbReference type="InterPro" id="IPR011009">
    <property type="entry name" value="Kinase-like_dom_sf"/>
</dbReference>
<evidence type="ECO:0000313" key="1">
    <source>
        <dbReference type="EMBL" id="WSB72711.1"/>
    </source>
</evidence>
<dbReference type="Proteomes" id="UP001344251">
    <property type="component" value="Chromosome"/>
</dbReference>
<proteinExistence type="predicted"/>
<accession>A0ABZ1FRH9</accession>
<dbReference type="Gene3D" id="1.10.510.10">
    <property type="entry name" value="Transferase(Phosphotransferase) domain 1"/>
    <property type="match status" value="1"/>
</dbReference>